<name>A0ABT1FW69_9BACT</name>
<organism evidence="1 2">
    <name type="scientific">Runella salmonicolor</name>
    <dbReference type="NCBI Taxonomy" id="2950278"/>
    <lineage>
        <taxon>Bacteria</taxon>
        <taxon>Pseudomonadati</taxon>
        <taxon>Bacteroidota</taxon>
        <taxon>Cytophagia</taxon>
        <taxon>Cytophagales</taxon>
        <taxon>Spirosomataceae</taxon>
        <taxon>Runella</taxon>
    </lineage>
</organism>
<dbReference type="EMBL" id="JAMZEL010000014">
    <property type="protein sequence ID" value="MCP1385715.1"/>
    <property type="molecule type" value="Genomic_DNA"/>
</dbReference>
<sequence length="152" mass="17728">MKLIQLFKGYDNVLYIHAVSPSKFGLVESEPYYSINLDIELEQNLILSYINNALIGSLNEKIFAEDVNPRERDKLQSPLWDMAKVSSYSQFYKKIEKCLFLTEENKQYEISPTKKKGNRSFSALSKKSTIIKDSYFEENPIKYLNEAFNLCE</sequence>
<evidence type="ECO:0000313" key="1">
    <source>
        <dbReference type="EMBL" id="MCP1385715.1"/>
    </source>
</evidence>
<dbReference type="Proteomes" id="UP001204772">
    <property type="component" value="Unassembled WGS sequence"/>
</dbReference>
<dbReference type="RefSeq" id="WP_253532238.1">
    <property type="nucleotide sequence ID" value="NZ_JAMZEL010000014.1"/>
</dbReference>
<reference evidence="1 2" key="1">
    <citation type="submission" date="2022-06" db="EMBL/GenBank/DDBJ databases">
        <title>Runella sp. S5 genome sequencing.</title>
        <authorList>
            <person name="Park S."/>
        </authorList>
    </citation>
    <scope>NUCLEOTIDE SEQUENCE [LARGE SCALE GENOMIC DNA]</scope>
    <source>
        <strain evidence="1 2">S5</strain>
    </source>
</reference>
<evidence type="ECO:0000313" key="2">
    <source>
        <dbReference type="Proteomes" id="UP001204772"/>
    </source>
</evidence>
<protein>
    <submittedName>
        <fullName evidence="1">Uncharacterized protein</fullName>
    </submittedName>
</protein>
<dbReference type="SUPFAM" id="SSF160207">
    <property type="entry name" value="NMB0488-like"/>
    <property type="match status" value="1"/>
</dbReference>
<dbReference type="Gene3D" id="3.40.1590.10">
    <property type="entry name" value="NMB0488-like"/>
    <property type="match status" value="1"/>
</dbReference>
<gene>
    <name evidence="1" type="ORF">NCI00_24970</name>
</gene>
<accession>A0ABT1FW69</accession>
<keyword evidence="2" id="KW-1185">Reference proteome</keyword>
<dbReference type="InterPro" id="IPR037891">
    <property type="entry name" value="Cdil-like_sf"/>
</dbReference>
<proteinExistence type="predicted"/>
<comment type="caution">
    <text evidence="1">The sequence shown here is derived from an EMBL/GenBank/DDBJ whole genome shotgun (WGS) entry which is preliminary data.</text>
</comment>